<evidence type="ECO:0000313" key="2">
    <source>
        <dbReference type="Proteomes" id="UP000054721"/>
    </source>
</evidence>
<dbReference type="EMBL" id="JYDW01000064">
    <property type="protein sequence ID" value="KRZ58021.1"/>
    <property type="molecule type" value="Genomic_DNA"/>
</dbReference>
<proteinExistence type="predicted"/>
<organism evidence="1 2">
    <name type="scientific">Trichinella nativa</name>
    <dbReference type="NCBI Taxonomy" id="6335"/>
    <lineage>
        <taxon>Eukaryota</taxon>
        <taxon>Metazoa</taxon>
        <taxon>Ecdysozoa</taxon>
        <taxon>Nematoda</taxon>
        <taxon>Enoplea</taxon>
        <taxon>Dorylaimia</taxon>
        <taxon>Trichinellida</taxon>
        <taxon>Trichinellidae</taxon>
        <taxon>Trichinella</taxon>
    </lineage>
</organism>
<name>A0A0V1LET2_9BILA</name>
<protein>
    <submittedName>
        <fullName evidence="1">Uncharacterized protein</fullName>
    </submittedName>
</protein>
<dbReference type="Proteomes" id="UP000054721">
    <property type="component" value="Unassembled WGS sequence"/>
</dbReference>
<sequence>MYHQRLCATKFLALLRIRKVSCNSRTTKHMEVEIYSGMTSARSEHIQSDTIAFEPSKQSIDQSHATKHSLERMRKTELWRHNQPTSDYGSGFRLSGSSKSVDYEFARIEIMLALC</sequence>
<accession>A0A0V1LET2</accession>
<keyword evidence="2" id="KW-1185">Reference proteome</keyword>
<evidence type="ECO:0000313" key="1">
    <source>
        <dbReference type="EMBL" id="KRZ58021.1"/>
    </source>
</evidence>
<dbReference type="AlphaFoldDB" id="A0A0V1LET2"/>
<comment type="caution">
    <text evidence="1">The sequence shown here is derived from an EMBL/GenBank/DDBJ whole genome shotgun (WGS) entry which is preliminary data.</text>
</comment>
<reference evidence="1 2" key="1">
    <citation type="submission" date="2015-05" db="EMBL/GenBank/DDBJ databases">
        <title>Evolution of Trichinella species and genotypes.</title>
        <authorList>
            <person name="Korhonen P.K."/>
            <person name="Edoardo P."/>
            <person name="Giuseppe L.R."/>
            <person name="Gasser R.B."/>
        </authorList>
    </citation>
    <scope>NUCLEOTIDE SEQUENCE [LARGE SCALE GENOMIC DNA]</scope>
    <source>
        <strain evidence="1">ISS10</strain>
    </source>
</reference>
<gene>
    <name evidence="1" type="ORF">T02_272</name>
</gene>